<feature type="compositionally biased region" description="Basic residues" evidence="1">
    <location>
        <begin position="1206"/>
        <end position="1217"/>
    </location>
</feature>
<gene>
    <name evidence="3" type="primary">LOC105895485</name>
</gene>
<dbReference type="RefSeq" id="XP_031440654.1">
    <property type="nucleotide sequence ID" value="XM_031584794.2"/>
</dbReference>
<feature type="compositionally biased region" description="Acidic residues" evidence="1">
    <location>
        <begin position="1305"/>
        <end position="1316"/>
    </location>
</feature>
<sequence length="1529" mass="170211">MAFPVDILTTVDYESLEKSSKDYMSKLLYRNSETPEYLNLPNSKKIEIGLCNVSFVPLHGQDVRHKILALFTLDDPFIAVGLYLQGKWWPVEDVLKTSDSARQGILQVTTVGERVVLYVLNRIVYRAKEMNKDEVPFLCHSENDLAKIIWKNGEAIGFYSVKPEGSLSSSFLTQRYQLPVLDSMFVRKCHRGNGHGLQILEDFVDSFKNDCLGLKYPLSTAMYKVCGNYLSTYPADTGLFWEVDGVGGPFQRTQIAIKILEMGLKSRESVPHDVPMEEVMTQMQETVEYTVEVVEKAVQIDTHVHITKEVEDTPVSTRGRSSQLRRKRLREESSEVVEESLSEKVIRVEKIEAGNETPVEEPEGEDQKKDEGDQYVEAGDVVSIVMETQLDQEDSDVHKLTQASDVTATVIDSHEDIDPPMEVTEQLKDFPKQVSTVDTVEPALERPASEEAMPTELNDKEEDVQEGDYSALKSPVEEVQREDEGEESSQVVSTLSADVSDVSQLPVVENVKMTVDDEEEDIIPIKKSETLESVEVENQEVQTQISAEAGDSGTETAPQKTPGDTVSEGDTEDNTEESTTIDKRVLRRRTVVSTETPRRKSQRASKKAVEESPAAPSDEETEPAEEQMEEGKEAAEDTSDDAGPQTSQRVLRGRTNAVKATPKRKHTRRSRRNAQQTKSQEAEEESQEENEEKDEVPESVEHPAEHAGDEVTPKEEVSDDKQVETTEDTSAAVEQVAEDVSTSVPEGLEEDAEKQDTLEEDKAMEEKSAGKDASEKEDGSEEGEGPVEEDVLVLRGRSIITSPQSPKRAMEEEGKEAAEETSDDAGPQTSQRVLRGRRKVVKATPKRKHTRRSRRNVAQKDEEPEEEHDEIQQSKETTEEKDELLPSKDQSEEPEMPKTADDTELDEQEQDKPATEEQSPHENIGDQEVEGMVLEISSDEKETDIVEDETPKEKEAVDVHPVEDVATENDDVPENEQQIEEGATDTVPEGIEQDDVENKSAGNTDATENLEETVGKEGISALEEEASVEESPGEETDTLKLQKDTVVLVDLKESCPPSDLEMMNTENTETKADEVPLDEQEMPAVEEEAKNVKGMESQREENEESQPEVAKEATTEMSEGLDETEDTVLKNESPDLEGTTEMLKETASALQSSSDEPKTDANEEENQGKLEEVTEHGAVDDTDISAPEGENEVVQVSSDPGDDKTTRKRGRPKKKRGAAQSSSRQRRSKRVRKQEEESAEEEEEEDSDADITKESDKELVSQEVEEKTTEPTRDTTEETDQTQEPSDNSEKLEQEQCVVDKEEVGGVDEENVDEEGLPPVVETVRSTPSGSEGAPEEQEDTEEATQAAGVQLEDKENEMGDDETTAEEEKMDGETSLEKEESLNSEDIADSTEVGDKIEEEEGEEQQIAVNTLKNSETNEGNDINLDLETEEEQHTGEDASGKEDASEEGESPVEEDVLVLRGRSIITSPHIVPTPKRAMEEEESDQEADEEALTDTNTRARSAKGKKRAKVDTPVRRSSRKTPAKFAF</sequence>
<dbReference type="Proteomes" id="UP000515152">
    <property type="component" value="Chromosome 18"/>
</dbReference>
<feature type="compositionally biased region" description="Acidic residues" evidence="1">
    <location>
        <begin position="1446"/>
        <end position="1458"/>
    </location>
</feature>
<feature type="compositionally biased region" description="Acidic residues" evidence="1">
    <location>
        <begin position="1334"/>
        <end position="1343"/>
    </location>
</feature>
<feature type="compositionally biased region" description="Polar residues" evidence="1">
    <location>
        <begin position="488"/>
        <end position="498"/>
    </location>
</feature>
<reference evidence="3" key="1">
    <citation type="submission" date="2025-08" db="UniProtKB">
        <authorList>
            <consortium name="RefSeq"/>
        </authorList>
    </citation>
    <scope>IDENTIFICATION</scope>
</reference>
<feature type="compositionally biased region" description="Basic residues" evidence="1">
    <location>
        <begin position="834"/>
        <end position="857"/>
    </location>
</feature>
<dbReference type="PANTHER" id="PTHR22442">
    <property type="match status" value="1"/>
</dbReference>
<feature type="compositionally biased region" description="Acidic residues" evidence="1">
    <location>
        <begin position="1237"/>
        <end position="1249"/>
    </location>
</feature>
<proteinExistence type="predicted"/>
<name>A0A6P8GN87_CLUHA</name>
<feature type="compositionally biased region" description="Basic residues" evidence="1">
    <location>
        <begin position="661"/>
        <end position="672"/>
    </location>
</feature>
<evidence type="ECO:0000256" key="1">
    <source>
        <dbReference type="SAM" id="MobiDB-lite"/>
    </source>
</evidence>
<feature type="compositionally biased region" description="Acidic residues" evidence="1">
    <location>
        <begin position="1481"/>
        <end position="1494"/>
    </location>
</feature>
<feature type="compositionally biased region" description="Basic residues" evidence="1">
    <location>
        <begin position="1518"/>
        <end position="1529"/>
    </location>
</feature>
<feature type="compositionally biased region" description="Basic and acidic residues" evidence="1">
    <location>
        <begin position="938"/>
        <end position="963"/>
    </location>
</feature>
<feature type="compositionally biased region" description="Basic and acidic residues" evidence="1">
    <location>
        <begin position="1155"/>
        <end position="1179"/>
    </location>
</feature>
<feature type="compositionally biased region" description="Acidic residues" evidence="1">
    <location>
        <begin position="1075"/>
        <end position="1086"/>
    </location>
</feature>
<feature type="compositionally biased region" description="Basic and acidic residues" evidence="1">
    <location>
        <begin position="754"/>
        <end position="777"/>
    </location>
</feature>
<evidence type="ECO:0000313" key="2">
    <source>
        <dbReference type="Proteomes" id="UP000515152"/>
    </source>
</evidence>
<dbReference type="InterPro" id="IPR029625">
    <property type="entry name" value="FAM169"/>
</dbReference>
<keyword evidence="2" id="KW-1185">Reference proteome</keyword>
<organism evidence="2 3">
    <name type="scientific">Clupea harengus</name>
    <name type="common">Atlantic herring</name>
    <dbReference type="NCBI Taxonomy" id="7950"/>
    <lineage>
        <taxon>Eukaryota</taxon>
        <taxon>Metazoa</taxon>
        <taxon>Chordata</taxon>
        <taxon>Craniata</taxon>
        <taxon>Vertebrata</taxon>
        <taxon>Euteleostomi</taxon>
        <taxon>Actinopterygii</taxon>
        <taxon>Neopterygii</taxon>
        <taxon>Teleostei</taxon>
        <taxon>Clupei</taxon>
        <taxon>Clupeiformes</taxon>
        <taxon>Clupeoidei</taxon>
        <taxon>Clupeidae</taxon>
        <taxon>Clupea</taxon>
    </lineage>
</organism>
<feature type="compositionally biased region" description="Basic and acidic residues" evidence="1">
    <location>
        <begin position="1433"/>
        <end position="1445"/>
    </location>
</feature>
<feature type="compositionally biased region" description="Basic and acidic residues" evidence="1">
    <location>
        <begin position="870"/>
        <end position="901"/>
    </location>
</feature>
<feature type="compositionally biased region" description="Polar residues" evidence="1">
    <location>
        <begin position="553"/>
        <end position="564"/>
    </location>
</feature>
<feature type="compositionally biased region" description="Acidic residues" evidence="1">
    <location>
        <begin position="1359"/>
        <end position="1371"/>
    </location>
</feature>
<accession>A0A6P8GN87</accession>
<dbReference type="PANTHER" id="PTHR22442:SF3">
    <property type="entry name" value="SOLUBLE LAMIN-ASSOCIATED PROTEIN OF 75 KDA"/>
    <property type="match status" value="1"/>
</dbReference>
<feature type="compositionally biased region" description="Basic and acidic residues" evidence="1">
    <location>
        <begin position="1087"/>
        <end position="1100"/>
    </location>
</feature>
<feature type="region of interest" description="Disordered" evidence="1">
    <location>
        <begin position="352"/>
        <end position="374"/>
    </location>
</feature>
<feature type="region of interest" description="Disordered" evidence="1">
    <location>
        <begin position="1023"/>
        <end position="1042"/>
    </location>
</feature>
<evidence type="ECO:0000313" key="3">
    <source>
        <dbReference type="RefSeq" id="XP_031440654.1"/>
    </source>
</evidence>
<feature type="compositionally biased region" description="Acidic residues" evidence="1">
    <location>
        <begin position="567"/>
        <end position="576"/>
    </location>
</feature>
<feature type="region of interest" description="Disordered" evidence="1">
    <location>
        <begin position="432"/>
        <end position="498"/>
    </location>
</feature>
<feature type="compositionally biased region" description="Acidic residues" evidence="1">
    <location>
        <begin position="617"/>
        <end position="628"/>
    </location>
</feature>
<feature type="compositionally biased region" description="Acidic residues" evidence="1">
    <location>
        <begin position="778"/>
        <end position="791"/>
    </location>
</feature>
<feature type="compositionally biased region" description="Basic and acidic residues" evidence="1">
    <location>
        <begin position="699"/>
        <end position="724"/>
    </location>
</feature>
<feature type="compositionally biased region" description="Basic and acidic residues" evidence="1">
    <location>
        <begin position="808"/>
        <end position="818"/>
    </location>
</feature>
<feature type="compositionally biased region" description="Acidic residues" evidence="1">
    <location>
        <begin position="1023"/>
        <end position="1036"/>
    </location>
</feature>
<feature type="compositionally biased region" description="Basic and acidic residues" evidence="1">
    <location>
        <begin position="1288"/>
        <end position="1304"/>
    </location>
</feature>
<feature type="compositionally biased region" description="Acidic residues" evidence="1">
    <location>
        <begin position="682"/>
        <end position="698"/>
    </location>
</feature>
<feature type="compositionally biased region" description="Basic and acidic residues" evidence="1">
    <location>
        <begin position="1250"/>
        <end position="1276"/>
    </location>
</feature>
<feature type="compositionally biased region" description="Basic and acidic residues" evidence="1">
    <location>
        <begin position="1372"/>
        <end position="1382"/>
    </location>
</feature>
<feature type="compositionally biased region" description="Basic and acidic residues" evidence="1">
    <location>
        <begin position="910"/>
        <end position="924"/>
    </location>
</feature>
<feature type="region of interest" description="Disordered" evidence="1">
    <location>
        <begin position="511"/>
        <end position="1014"/>
    </location>
</feature>
<feature type="region of interest" description="Disordered" evidence="1">
    <location>
        <begin position="1054"/>
        <end position="1529"/>
    </location>
</feature>
<dbReference type="GeneID" id="105895485"/>
<feature type="compositionally biased region" description="Polar residues" evidence="1">
    <location>
        <begin position="1408"/>
        <end position="1422"/>
    </location>
</feature>
<protein>
    <submittedName>
        <fullName evidence="3">Titin isoform X3</fullName>
    </submittedName>
</protein>
<feature type="compositionally biased region" description="Acidic residues" evidence="1">
    <location>
        <begin position="965"/>
        <end position="983"/>
    </location>
</feature>